<evidence type="ECO:0000256" key="4">
    <source>
        <dbReference type="ARBA" id="ARBA00022840"/>
    </source>
</evidence>
<dbReference type="PROSITE" id="PS50011">
    <property type="entry name" value="PROTEIN_KINASE_DOM"/>
    <property type="match status" value="1"/>
</dbReference>
<keyword evidence="2 5" id="KW-0547">Nucleotide-binding</keyword>
<dbReference type="InterPro" id="IPR008271">
    <property type="entry name" value="Ser/Thr_kinase_AS"/>
</dbReference>
<feature type="region of interest" description="Disordered" evidence="6">
    <location>
        <begin position="450"/>
        <end position="555"/>
    </location>
</feature>
<keyword evidence="7" id="KW-0812">Transmembrane</keyword>
<dbReference type="InterPro" id="IPR000719">
    <property type="entry name" value="Prot_kinase_dom"/>
</dbReference>
<evidence type="ECO:0000256" key="2">
    <source>
        <dbReference type="ARBA" id="ARBA00022741"/>
    </source>
</evidence>
<dbReference type="AlphaFoldDB" id="A0A0K1PKZ4"/>
<evidence type="ECO:0000256" key="6">
    <source>
        <dbReference type="SAM" id="MobiDB-lite"/>
    </source>
</evidence>
<proteinExistence type="predicted"/>
<dbReference type="SUPFAM" id="SSF56112">
    <property type="entry name" value="Protein kinase-like (PK-like)"/>
    <property type="match status" value="1"/>
</dbReference>
<dbReference type="GO" id="GO:0004674">
    <property type="term" value="F:protein serine/threonine kinase activity"/>
    <property type="evidence" value="ECO:0007669"/>
    <property type="project" value="UniProtKB-KW"/>
</dbReference>
<evidence type="ECO:0000256" key="7">
    <source>
        <dbReference type="SAM" id="Phobius"/>
    </source>
</evidence>
<dbReference type="PANTHER" id="PTHR43289">
    <property type="entry name" value="MITOGEN-ACTIVATED PROTEIN KINASE KINASE KINASE 20-RELATED"/>
    <property type="match status" value="1"/>
</dbReference>
<evidence type="ECO:0000256" key="1">
    <source>
        <dbReference type="ARBA" id="ARBA00022679"/>
    </source>
</evidence>
<protein>
    <submittedName>
        <fullName evidence="9">Serine/threonine protein kinase</fullName>
    </submittedName>
</protein>
<keyword evidence="10" id="KW-1185">Reference proteome</keyword>
<dbReference type="PROSITE" id="PS00108">
    <property type="entry name" value="PROTEIN_KINASE_ST"/>
    <property type="match status" value="1"/>
</dbReference>
<feature type="region of interest" description="Disordered" evidence="6">
    <location>
        <begin position="370"/>
        <end position="431"/>
    </location>
</feature>
<dbReference type="PANTHER" id="PTHR43289:SF34">
    <property type="entry name" value="SERINE_THREONINE-PROTEIN KINASE YBDM-RELATED"/>
    <property type="match status" value="1"/>
</dbReference>
<accession>A0A0K1PKZ4</accession>
<evidence type="ECO:0000313" key="9">
    <source>
        <dbReference type="EMBL" id="AKU94200.1"/>
    </source>
</evidence>
<dbReference type="GO" id="GO:0005524">
    <property type="term" value="F:ATP binding"/>
    <property type="evidence" value="ECO:0007669"/>
    <property type="project" value="UniProtKB-UniRule"/>
</dbReference>
<feature type="binding site" evidence="5">
    <location>
        <position position="86"/>
    </location>
    <ligand>
        <name>ATP</name>
        <dbReference type="ChEBI" id="CHEBI:30616"/>
    </ligand>
</feature>
<dbReference type="EMBL" id="CP012333">
    <property type="protein sequence ID" value="AKU94200.1"/>
    <property type="molecule type" value="Genomic_DNA"/>
</dbReference>
<dbReference type="CDD" id="cd14014">
    <property type="entry name" value="STKc_PknB_like"/>
    <property type="match status" value="1"/>
</dbReference>
<dbReference type="KEGG" id="llu:AKJ09_00864"/>
<dbReference type="Pfam" id="PF00069">
    <property type="entry name" value="Pkinase"/>
    <property type="match status" value="1"/>
</dbReference>
<feature type="domain" description="Protein kinase" evidence="8">
    <location>
        <begin position="57"/>
        <end position="324"/>
    </location>
</feature>
<keyword evidence="1" id="KW-0808">Transferase</keyword>
<keyword evidence="7" id="KW-0472">Membrane</keyword>
<gene>
    <name evidence="9" type="ORF">AKJ09_00864</name>
</gene>
<reference evidence="9 10" key="1">
    <citation type="submission" date="2015-08" db="EMBL/GenBank/DDBJ databases">
        <authorList>
            <person name="Babu N.S."/>
            <person name="Beckwith C.J."/>
            <person name="Beseler K.G."/>
            <person name="Brison A."/>
            <person name="Carone J.V."/>
            <person name="Caskin T.P."/>
            <person name="Diamond M."/>
            <person name="Durham M.E."/>
            <person name="Foxe J.M."/>
            <person name="Go M."/>
            <person name="Henderson B.A."/>
            <person name="Jones I.B."/>
            <person name="McGettigan J.A."/>
            <person name="Micheletti S.J."/>
            <person name="Nasrallah M.E."/>
            <person name="Ortiz D."/>
            <person name="Piller C.R."/>
            <person name="Privatt S.R."/>
            <person name="Schneider S.L."/>
            <person name="Sharp S."/>
            <person name="Smith T.C."/>
            <person name="Stanton J.D."/>
            <person name="Ullery H.E."/>
            <person name="Wilson R.J."/>
            <person name="Serrano M.G."/>
            <person name="Buck G."/>
            <person name="Lee V."/>
            <person name="Wang Y."/>
            <person name="Carvalho R."/>
            <person name="Voegtly L."/>
            <person name="Shi R."/>
            <person name="Duckworth R."/>
            <person name="Johnson A."/>
            <person name="Loviza R."/>
            <person name="Walstead R."/>
            <person name="Shah Z."/>
            <person name="Kiflezghi M."/>
            <person name="Wade K."/>
            <person name="Ball S.L."/>
            <person name="Bradley K.W."/>
            <person name="Asai D.J."/>
            <person name="Bowman C.A."/>
            <person name="Russell D.A."/>
            <person name="Pope W.H."/>
            <person name="Jacobs-Sera D."/>
            <person name="Hendrix R.W."/>
            <person name="Hatfull G.F."/>
        </authorList>
    </citation>
    <scope>NUCLEOTIDE SEQUENCE [LARGE SCALE GENOMIC DNA]</scope>
    <source>
        <strain evidence="9 10">DSM 27648</strain>
    </source>
</reference>
<sequence length="847" mass="90128">MNEAVALASKVCTACGARYPGDALFCPADGTPLQSARTASQDTEDDPYLGQELSGHIEIRQLIGIGAMGRVYRAFQKGIDRDVAVKVLHRELSANNQLVSRFTREAKVASRLSHPNVVQVLLAGQLPDRALYMVMEYLDGLSLQSALAAAGGAMPMSRALHIGLQLCEAAGEAHAQGIVHRDLKPENVMLVRRGVDEDFVKVLDFGIARINWGEQSVATQAGLIFGTARYISPEGAQGTVVGPPSDVYSIATLFYQMLSGRTPFDSDQAVGLLVAQIHDAPPSLRSIGRSAYVPQPICDVIMANLAKDPKARAQDARSFGHAIVDAARQAGLAPDDISRPILHRRPSVMQLPPTERTQAHELTPELAMRLAPPSLAPVNSPTRVEPRPSPTGPQMAATAKWEPPEEFQARLAGLSNPSGSPSPHPNTRTVIEEPARPSGILHLAPNSRNVAFENRGSGSTEITDPPPVRTRTPSSVDTTLDDASSEPVMYPAFPPPPSSVPKHTAPGDRPAPTHYAAPLPSATPLPVAPRSEESLPITRPRTQPPQTLAPSVPPGPRRTRAVLFVVLCFVLGAGLAAVIAWRMGRLGTDDGATEDRYVARATEAMFKNRFVEPPGENVRDITSEGLKRWPNAPRLLDVRMRAANELVTQAIAQRAAGDVAEALRIAKSAHELDPNDASSKRLVDQYEGELANFAASSAPPLKPAPPVNGKVPSVAASPVVPVNGAYKVLLDLNIAQPRIGQTVEFTARIAPAKGTFEEPVFIITGPGIAGVRMPAQAVQPGVYKGAYAFLEGGKFEIVFSTQADHKPLRATRSLVAGDAPAPKPPAEAPAPTTPPAAPAPTPSVKWM</sequence>
<dbReference type="InterPro" id="IPR017441">
    <property type="entry name" value="Protein_kinase_ATP_BS"/>
</dbReference>
<evidence type="ECO:0000256" key="3">
    <source>
        <dbReference type="ARBA" id="ARBA00022777"/>
    </source>
</evidence>
<keyword evidence="7" id="KW-1133">Transmembrane helix</keyword>
<dbReference type="Gene3D" id="3.30.200.20">
    <property type="entry name" value="Phosphorylase Kinase, domain 1"/>
    <property type="match status" value="1"/>
</dbReference>
<dbReference type="SMART" id="SM00220">
    <property type="entry name" value="S_TKc"/>
    <property type="match status" value="1"/>
</dbReference>
<name>A0A0K1PKZ4_9BACT</name>
<feature type="transmembrane region" description="Helical" evidence="7">
    <location>
        <begin position="561"/>
        <end position="581"/>
    </location>
</feature>
<dbReference type="Proteomes" id="UP000064967">
    <property type="component" value="Chromosome"/>
</dbReference>
<dbReference type="STRING" id="1391654.AKJ09_00864"/>
<evidence type="ECO:0000259" key="8">
    <source>
        <dbReference type="PROSITE" id="PS50011"/>
    </source>
</evidence>
<dbReference type="InterPro" id="IPR011009">
    <property type="entry name" value="Kinase-like_dom_sf"/>
</dbReference>
<dbReference type="PROSITE" id="PS00107">
    <property type="entry name" value="PROTEIN_KINASE_ATP"/>
    <property type="match status" value="1"/>
</dbReference>
<feature type="compositionally biased region" description="Pro residues" evidence="6">
    <location>
        <begin position="821"/>
        <end position="841"/>
    </location>
</feature>
<keyword evidence="3 9" id="KW-0418">Kinase</keyword>
<dbReference type="Gene3D" id="1.10.510.10">
    <property type="entry name" value="Transferase(Phosphotransferase) domain 1"/>
    <property type="match status" value="1"/>
</dbReference>
<evidence type="ECO:0000313" key="10">
    <source>
        <dbReference type="Proteomes" id="UP000064967"/>
    </source>
</evidence>
<keyword evidence="9" id="KW-0723">Serine/threonine-protein kinase</keyword>
<evidence type="ECO:0000256" key="5">
    <source>
        <dbReference type="PROSITE-ProRule" id="PRU10141"/>
    </source>
</evidence>
<feature type="region of interest" description="Disordered" evidence="6">
    <location>
        <begin position="816"/>
        <end position="847"/>
    </location>
</feature>
<dbReference type="RefSeq" id="WP_169927232.1">
    <property type="nucleotide sequence ID" value="NZ_CP012333.1"/>
</dbReference>
<organism evidence="9 10">
    <name type="scientific">Labilithrix luteola</name>
    <dbReference type="NCBI Taxonomy" id="1391654"/>
    <lineage>
        <taxon>Bacteria</taxon>
        <taxon>Pseudomonadati</taxon>
        <taxon>Myxococcota</taxon>
        <taxon>Polyangia</taxon>
        <taxon>Polyangiales</taxon>
        <taxon>Labilitrichaceae</taxon>
        <taxon>Labilithrix</taxon>
    </lineage>
</organism>
<keyword evidence="4 5" id="KW-0067">ATP-binding</keyword>